<name>A0AAV5WIR7_9BILA</name>
<keyword evidence="3" id="KW-1185">Reference proteome</keyword>
<protein>
    <submittedName>
        <fullName evidence="2">Uncharacterized protein</fullName>
    </submittedName>
</protein>
<feature type="non-terminal residue" evidence="2">
    <location>
        <position position="102"/>
    </location>
</feature>
<dbReference type="Proteomes" id="UP001432322">
    <property type="component" value="Unassembled WGS sequence"/>
</dbReference>
<evidence type="ECO:0000313" key="2">
    <source>
        <dbReference type="EMBL" id="GMT30548.1"/>
    </source>
</evidence>
<feature type="region of interest" description="Disordered" evidence="1">
    <location>
        <begin position="26"/>
        <end position="46"/>
    </location>
</feature>
<evidence type="ECO:0000313" key="3">
    <source>
        <dbReference type="Proteomes" id="UP001432322"/>
    </source>
</evidence>
<feature type="non-terminal residue" evidence="2">
    <location>
        <position position="1"/>
    </location>
</feature>
<dbReference type="AlphaFoldDB" id="A0AAV5WIR7"/>
<evidence type="ECO:0000256" key="1">
    <source>
        <dbReference type="SAM" id="MobiDB-lite"/>
    </source>
</evidence>
<comment type="caution">
    <text evidence="2">The sequence shown here is derived from an EMBL/GenBank/DDBJ whole genome shotgun (WGS) entry which is preliminary data.</text>
</comment>
<dbReference type="EMBL" id="BTSY01000005">
    <property type="protein sequence ID" value="GMT30548.1"/>
    <property type="molecule type" value="Genomic_DNA"/>
</dbReference>
<accession>A0AAV5WIR7</accession>
<gene>
    <name evidence="2" type="ORF">PFISCL1PPCAC_21845</name>
</gene>
<organism evidence="2 3">
    <name type="scientific">Pristionchus fissidentatus</name>
    <dbReference type="NCBI Taxonomy" id="1538716"/>
    <lineage>
        <taxon>Eukaryota</taxon>
        <taxon>Metazoa</taxon>
        <taxon>Ecdysozoa</taxon>
        <taxon>Nematoda</taxon>
        <taxon>Chromadorea</taxon>
        <taxon>Rhabditida</taxon>
        <taxon>Rhabditina</taxon>
        <taxon>Diplogasteromorpha</taxon>
        <taxon>Diplogasteroidea</taxon>
        <taxon>Neodiplogasteridae</taxon>
        <taxon>Pristionchus</taxon>
    </lineage>
</organism>
<proteinExistence type="predicted"/>
<reference evidence="2" key="1">
    <citation type="submission" date="2023-10" db="EMBL/GenBank/DDBJ databases">
        <title>Genome assembly of Pristionchus species.</title>
        <authorList>
            <person name="Yoshida K."/>
            <person name="Sommer R.J."/>
        </authorList>
    </citation>
    <scope>NUCLEOTIDE SEQUENCE</scope>
    <source>
        <strain evidence="2">RS5133</strain>
    </source>
</reference>
<sequence>KAEWERAEAAIDKWEQEYKLATGKDVNDVELKDTPPNPIEGDSEIGAEPRDYSDLCICWRKFSDGHNRTCVEYREWRREQVERQQKFEKQINEKKEEMEREK</sequence>